<feature type="region of interest" description="Disordered" evidence="2">
    <location>
        <begin position="26"/>
        <end position="103"/>
    </location>
</feature>
<dbReference type="Proteomes" id="UP000005741">
    <property type="component" value="Chromosome"/>
</dbReference>
<sequence>MEMKWFVFIALIMALMITVCPACAQPDGKGGSPEKFKAGADDTGSDNSKGPKPSETGFDPESSSGKYDTPGNVSRPSEAPGAGKQVNNSAGKSNAVNAPALKAENRERNEYTVRAAVHNLLAYGNVSGGIGSQISEVASGFNNSVNAAYMAEEKIRNRNQLVRFLFGGDKTAAEAINRQVEENRVRIEQLEGEISSCNCSEDTKTMLSQQVRILNEENARLNATAGQELSDKGLFGFIL</sequence>
<protein>
    <submittedName>
        <fullName evidence="3">Uncharacterized protein</fullName>
    </submittedName>
</protein>
<evidence type="ECO:0000313" key="3">
    <source>
        <dbReference type="EMBL" id="EHQ36376.1"/>
    </source>
</evidence>
<dbReference type="InParanoid" id="H1Z231"/>
<name>H1Z231_9EURY</name>
<dbReference type="OrthoDB" id="112397at2157"/>
<feature type="compositionally biased region" description="Polar residues" evidence="2">
    <location>
        <begin position="85"/>
        <end position="96"/>
    </location>
</feature>
<dbReference type="EMBL" id="CM001436">
    <property type="protein sequence ID" value="EHQ36376.1"/>
    <property type="molecule type" value="Genomic_DNA"/>
</dbReference>
<dbReference type="AlphaFoldDB" id="H1Z231"/>
<dbReference type="STRING" id="937775.Metlim_2322"/>
<evidence type="ECO:0000256" key="2">
    <source>
        <dbReference type="SAM" id="MobiDB-lite"/>
    </source>
</evidence>
<reference evidence="3 4" key="1">
    <citation type="submission" date="2011-10" db="EMBL/GenBank/DDBJ databases">
        <title>The Improved High-Quality Draft genome of Methanoplanus limicola DSM 2279.</title>
        <authorList>
            <consortium name="US DOE Joint Genome Institute (JGI-PGF)"/>
            <person name="Lucas S."/>
            <person name="Copeland A."/>
            <person name="Lapidus A."/>
            <person name="Glavina del Rio T."/>
            <person name="Dalin E."/>
            <person name="Tice H."/>
            <person name="Bruce D."/>
            <person name="Goodwin L."/>
            <person name="Pitluck S."/>
            <person name="Peters L."/>
            <person name="Mikhailova N."/>
            <person name="Lu M."/>
            <person name="Kyrpides N."/>
            <person name="Mavromatis K."/>
            <person name="Ivanova N."/>
            <person name="Markowitz V."/>
            <person name="Cheng J.-F."/>
            <person name="Hugenholtz P."/>
            <person name="Woyke T."/>
            <person name="Wu D."/>
            <person name="Wirth R."/>
            <person name="Brambilla E.-M."/>
            <person name="Klenk H.-P."/>
            <person name="Eisen J.A."/>
        </authorList>
    </citation>
    <scope>NUCLEOTIDE SEQUENCE [LARGE SCALE GENOMIC DNA]</scope>
    <source>
        <strain evidence="3 4">DSM 2279</strain>
    </source>
</reference>
<evidence type="ECO:0000256" key="1">
    <source>
        <dbReference type="SAM" id="Coils"/>
    </source>
</evidence>
<gene>
    <name evidence="3" type="ORF">Metlim_2322</name>
</gene>
<dbReference type="RefSeq" id="WP_004078632.1">
    <property type="nucleotide sequence ID" value="NZ_CM001436.1"/>
</dbReference>
<proteinExistence type="predicted"/>
<organism evidence="3 4">
    <name type="scientific">Methanoplanus limicola DSM 2279</name>
    <dbReference type="NCBI Taxonomy" id="937775"/>
    <lineage>
        <taxon>Archaea</taxon>
        <taxon>Methanobacteriati</taxon>
        <taxon>Methanobacteriota</taxon>
        <taxon>Stenosarchaea group</taxon>
        <taxon>Methanomicrobia</taxon>
        <taxon>Methanomicrobiales</taxon>
        <taxon>Methanomicrobiaceae</taxon>
        <taxon>Methanoplanus</taxon>
    </lineage>
</organism>
<keyword evidence="4" id="KW-1185">Reference proteome</keyword>
<dbReference type="HOGENOM" id="CLU_1159069_0_0_2"/>
<evidence type="ECO:0000313" key="4">
    <source>
        <dbReference type="Proteomes" id="UP000005741"/>
    </source>
</evidence>
<accession>H1Z231</accession>
<feature type="coiled-coil region" evidence="1">
    <location>
        <begin position="173"/>
        <end position="224"/>
    </location>
</feature>
<keyword evidence="1" id="KW-0175">Coiled coil</keyword>
<feature type="compositionally biased region" description="Polar residues" evidence="2">
    <location>
        <begin position="61"/>
        <end position="75"/>
    </location>
</feature>